<dbReference type="AlphaFoldDB" id="A0A7W7Q5P9"/>
<comment type="caution">
    <text evidence="1">The sequence shown here is derived from an EMBL/GenBank/DDBJ whole genome shotgun (WGS) entry which is preliminary data.</text>
</comment>
<dbReference type="EMBL" id="JACHJQ010000004">
    <property type="protein sequence ID" value="MBB4907464.1"/>
    <property type="molecule type" value="Genomic_DNA"/>
</dbReference>
<organism evidence="1 2">
    <name type="scientific">Actinophytocola algeriensis</name>
    <dbReference type="NCBI Taxonomy" id="1768010"/>
    <lineage>
        <taxon>Bacteria</taxon>
        <taxon>Bacillati</taxon>
        <taxon>Actinomycetota</taxon>
        <taxon>Actinomycetes</taxon>
        <taxon>Pseudonocardiales</taxon>
        <taxon>Pseudonocardiaceae</taxon>
    </lineage>
</organism>
<gene>
    <name evidence="1" type="ORF">FHR82_003706</name>
</gene>
<name>A0A7W7Q5P9_9PSEU</name>
<protein>
    <submittedName>
        <fullName evidence="1">Uncharacterized protein</fullName>
    </submittedName>
</protein>
<dbReference type="Proteomes" id="UP000520767">
    <property type="component" value="Unassembled WGS sequence"/>
</dbReference>
<dbReference type="RefSeq" id="WP_184811658.1">
    <property type="nucleotide sequence ID" value="NZ_JACHJQ010000004.1"/>
</dbReference>
<sequence>MPDRVGAVPAPGAGLAVVPRRAVDPGQTLDVCDLQDTWARRDQLLAWGATSRTDATEALAEHLRRAAGTGTGLAVRG</sequence>
<accession>A0A7W7Q5P9</accession>
<proteinExistence type="predicted"/>
<keyword evidence="2" id="KW-1185">Reference proteome</keyword>
<reference evidence="1 2" key="1">
    <citation type="submission" date="2020-08" db="EMBL/GenBank/DDBJ databases">
        <title>Genomic Encyclopedia of Type Strains, Phase III (KMG-III): the genomes of soil and plant-associated and newly described type strains.</title>
        <authorList>
            <person name="Whitman W."/>
        </authorList>
    </citation>
    <scope>NUCLEOTIDE SEQUENCE [LARGE SCALE GENOMIC DNA]</scope>
    <source>
        <strain evidence="1 2">CECT 8960</strain>
    </source>
</reference>
<evidence type="ECO:0000313" key="2">
    <source>
        <dbReference type="Proteomes" id="UP000520767"/>
    </source>
</evidence>
<evidence type="ECO:0000313" key="1">
    <source>
        <dbReference type="EMBL" id="MBB4907464.1"/>
    </source>
</evidence>